<evidence type="ECO:0000256" key="1">
    <source>
        <dbReference type="SAM" id="Coils"/>
    </source>
</evidence>
<dbReference type="EMBL" id="DF237002">
    <property type="protein sequence ID" value="GAQ80381.1"/>
    <property type="molecule type" value="Genomic_DNA"/>
</dbReference>
<evidence type="ECO:0000313" key="3">
    <source>
        <dbReference type="EMBL" id="GAQ80381.1"/>
    </source>
</evidence>
<name>A0A1Y1HTQ4_KLENI</name>
<feature type="compositionally biased region" description="Polar residues" evidence="2">
    <location>
        <begin position="189"/>
        <end position="203"/>
    </location>
</feature>
<reference evidence="3 4" key="1">
    <citation type="journal article" date="2014" name="Nat. Commun.">
        <title>Klebsormidium flaccidum genome reveals primary factors for plant terrestrial adaptation.</title>
        <authorList>
            <person name="Hori K."/>
            <person name="Maruyama F."/>
            <person name="Fujisawa T."/>
            <person name="Togashi T."/>
            <person name="Yamamoto N."/>
            <person name="Seo M."/>
            <person name="Sato S."/>
            <person name="Yamada T."/>
            <person name="Mori H."/>
            <person name="Tajima N."/>
            <person name="Moriyama T."/>
            <person name="Ikeuchi M."/>
            <person name="Watanabe M."/>
            <person name="Wada H."/>
            <person name="Kobayashi K."/>
            <person name="Saito M."/>
            <person name="Masuda T."/>
            <person name="Sasaki-Sekimoto Y."/>
            <person name="Mashiguchi K."/>
            <person name="Awai K."/>
            <person name="Shimojima M."/>
            <person name="Masuda S."/>
            <person name="Iwai M."/>
            <person name="Nobusawa T."/>
            <person name="Narise T."/>
            <person name="Kondo S."/>
            <person name="Saito H."/>
            <person name="Sato R."/>
            <person name="Murakawa M."/>
            <person name="Ihara Y."/>
            <person name="Oshima-Yamada Y."/>
            <person name="Ohtaka K."/>
            <person name="Satoh M."/>
            <person name="Sonobe K."/>
            <person name="Ishii M."/>
            <person name="Ohtani R."/>
            <person name="Kanamori-Sato M."/>
            <person name="Honoki R."/>
            <person name="Miyazaki D."/>
            <person name="Mochizuki H."/>
            <person name="Umetsu J."/>
            <person name="Higashi K."/>
            <person name="Shibata D."/>
            <person name="Kamiya Y."/>
            <person name="Sato N."/>
            <person name="Nakamura Y."/>
            <person name="Tabata S."/>
            <person name="Ida S."/>
            <person name="Kurokawa K."/>
            <person name="Ohta H."/>
        </authorList>
    </citation>
    <scope>NUCLEOTIDE SEQUENCE [LARGE SCALE GENOMIC DNA]</scope>
    <source>
        <strain evidence="3 4">NIES-2285</strain>
    </source>
</reference>
<evidence type="ECO:0000313" key="4">
    <source>
        <dbReference type="Proteomes" id="UP000054558"/>
    </source>
</evidence>
<sequence>MASQERFASGSGSYQSARTKGKTITVIAAEDEVMQAVVEEGGKVETEDRVDWARLSEVFFFQMQSEDFQGEKMQEIQALAVEYETAEILKAEATLRNLYAEAVAREREAQIEAAEEETRVLEEVERMINEAREKKVDFQRRTHEEAKEKVREAQATREREIAAAQRRANELVSSVLKNRPLIWEEPPTMQEQASDQPSPRSGA</sequence>
<accession>A0A1Y1HTQ4</accession>
<organism evidence="3 4">
    <name type="scientific">Klebsormidium nitens</name>
    <name type="common">Green alga</name>
    <name type="synonym">Ulothrix nitens</name>
    <dbReference type="NCBI Taxonomy" id="105231"/>
    <lineage>
        <taxon>Eukaryota</taxon>
        <taxon>Viridiplantae</taxon>
        <taxon>Streptophyta</taxon>
        <taxon>Klebsormidiophyceae</taxon>
        <taxon>Klebsormidiales</taxon>
        <taxon>Klebsormidiaceae</taxon>
        <taxon>Klebsormidium</taxon>
    </lineage>
</organism>
<dbReference type="Proteomes" id="UP000054558">
    <property type="component" value="Unassembled WGS sequence"/>
</dbReference>
<feature type="coiled-coil region" evidence="1">
    <location>
        <begin position="104"/>
        <end position="163"/>
    </location>
</feature>
<gene>
    <name evidence="3" type="ORF">KFL_000530090</name>
</gene>
<keyword evidence="1" id="KW-0175">Coiled coil</keyword>
<feature type="region of interest" description="Disordered" evidence="2">
    <location>
        <begin position="1"/>
        <end position="20"/>
    </location>
</feature>
<dbReference type="AlphaFoldDB" id="A0A1Y1HTQ4"/>
<feature type="region of interest" description="Disordered" evidence="2">
    <location>
        <begin position="182"/>
        <end position="203"/>
    </location>
</feature>
<protein>
    <submittedName>
        <fullName evidence="3">Uncharacterized protein</fullName>
    </submittedName>
</protein>
<evidence type="ECO:0000256" key="2">
    <source>
        <dbReference type="SAM" id="MobiDB-lite"/>
    </source>
</evidence>
<proteinExistence type="predicted"/>
<keyword evidence="4" id="KW-1185">Reference proteome</keyword>